<dbReference type="EMBL" id="FWXV01000003">
    <property type="protein sequence ID" value="SMD10627.1"/>
    <property type="molecule type" value="Genomic_DNA"/>
</dbReference>
<protein>
    <submittedName>
        <fullName evidence="1">Uncharacterized protein</fullName>
    </submittedName>
</protein>
<keyword evidence="2" id="KW-1185">Reference proteome</keyword>
<dbReference type="Proteomes" id="UP000192674">
    <property type="component" value="Unassembled WGS sequence"/>
</dbReference>
<proteinExistence type="predicted"/>
<dbReference type="AlphaFoldDB" id="A0A1W2ELN3"/>
<evidence type="ECO:0000313" key="2">
    <source>
        <dbReference type="Proteomes" id="UP000192674"/>
    </source>
</evidence>
<reference evidence="1 2" key="1">
    <citation type="submission" date="2017-04" db="EMBL/GenBank/DDBJ databases">
        <authorList>
            <person name="Afonso C.L."/>
            <person name="Miller P.J."/>
            <person name="Scott M.A."/>
            <person name="Spackman E."/>
            <person name="Goraichik I."/>
            <person name="Dimitrov K.M."/>
            <person name="Suarez D.L."/>
            <person name="Swayne D.E."/>
        </authorList>
    </citation>
    <scope>NUCLEOTIDE SEQUENCE [LARGE SCALE GENOMIC DNA]</scope>
    <source>
        <strain evidence="1 2">DSM 43828</strain>
    </source>
</reference>
<organism evidence="1 2">
    <name type="scientific">Kibdelosporangium aridum</name>
    <dbReference type="NCBI Taxonomy" id="2030"/>
    <lineage>
        <taxon>Bacteria</taxon>
        <taxon>Bacillati</taxon>
        <taxon>Actinomycetota</taxon>
        <taxon>Actinomycetes</taxon>
        <taxon>Pseudonocardiales</taxon>
        <taxon>Pseudonocardiaceae</taxon>
        <taxon>Kibdelosporangium</taxon>
    </lineage>
</organism>
<accession>A0A1W2ELN3</accession>
<name>A0A1W2ELN3_KIBAR</name>
<gene>
    <name evidence="1" type="ORF">SAMN05661093_04658</name>
</gene>
<sequence length="56" mass="5844">MAVRRNRGGLVQPRQSRATLAVLCNKGGPVQPWWPGAAKAVPYNQRCPGTASAGAA</sequence>
<evidence type="ECO:0000313" key="1">
    <source>
        <dbReference type="EMBL" id="SMD10627.1"/>
    </source>
</evidence>